<name>A0A6A6QSH7_9PEZI</name>
<protein>
    <submittedName>
        <fullName evidence="1">Uncharacterized protein</fullName>
    </submittedName>
</protein>
<accession>A0A6A6QSH7</accession>
<proteinExistence type="predicted"/>
<reference evidence="1" key="1">
    <citation type="journal article" date="2020" name="Stud. Mycol.">
        <title>101 Dothideomycetes genomes: a test case for predicting lifestyles and emergence of pathogens.</title>
        <authorList>
            <person name="Haridas S."/>
            <person name="Albert R."/>
            <person name="Binder M."/>
            <person name="Bloem J."/>
            <person name="Labutti K."/>
            <person name="Salamov A."/>
            <person name="Andreopoulos B."/>
            <person name="Baker S."/>
            <person name="Barry K."/>
            <person name="Bills G."/>
            <person name="Bluhm B."/>
            <person name="Cannon C."/>
            <person name="Castanera R."/>
            <person name="Culley D."/>
            <person name="Daum C."/>
            <person name="Ezra D."/>
            <person name="Gonzalez J."/>
            <person name="Henrissat B."/>
            <person name="Kuo A."/>
            <person name="Liang C."/>
            <person name="Lipzen A."/>
            <person name="Lutzoni F."/>
            <person name="Magnuson J."/>
            <person name="Mondo S."/>
            <person name="Nolan M."/>
            <person name="Ohm R."/>
            <person name="Pangilinan J."/>
            <person name="Park H.-J."/>
            <person name="Ramirez L."/>
            <person name="Alfaro M."/>
            <person name="Sun H."/>
            <person name="Tritt A."/>
            <person name="Yoshinaga Y."/>
            <person name="Zwiers L.-H."/>
            <person name="Turgeon B."/>
            <person name="Goodwin S."/>
            <person name="Spatafora J."/>
            <person name="Crous P."/>
            <person name="Grigoriev I."/>
        </authorList>
    </citation>
    <scope>NUCLEOTIDE SEQUENCE</scope>
    <source>
        <strain evidence="1">CBS 269.34</strain>
    </source>
</reference>
<evidence type="ECO:0000313" key="2">
    <source>
        <dbReference type="Proteomes" id="UP000799750"/>
    </source>
</evidence>
<dbReference type="EMBL" id="MU004191">
    <property type="protein sequence ID" value="KAF2493847.1"/>
    <property type="molecule type" value="Genomic_DNA"/>
</dbReference>
<evidence type="ECO:0000313" key="1">
    <source>
        <dbReference type="EMBL" id="KAF2493847.1"/>
    </source>
</evidence>
<organism evidence="1 2">
    <name type="scientific">Lophium mytilinum</name>
    <dbReference type="NCBI Taxonomy" id="390894"/>
    <lineage>
        <taxon>Eukaryota</taxon>
        <taxon>Fungi</taxon>
        <taxon>Dikarya</taxon>
        <taxon>Ascomycota</taxon>
        <taxon>Pezizomycotina</taxon>
        <taxon>Dothideomycetes</taxon>
        <taxon>Pleosporomycetidae</taxon>
        <taxon>Mytilinidiales</taxon>
        <taxon>Mytilinidiaceae</taxon>
        <taxon>Lophium</taxon>
    </lineage>
</organism>
<keyword evidence="2" id="KW-1185">Reference proteome</keyword>
<gene>
    <name evidence="1" type="ORF">BU16DRAFT_562809</name>
</gene>
<sequence>MTNFDPYSAQKAAEATCCARTAAEKAAFAREEAAITSYEEGWDDWDGPIWPKGTVQVVLRFPAAEEKDGTKTPDTQLGDH</sequence>
<dbReference type="Proteomes" id="UP000799750">
    <property type="component" value="Unassembled WGS sequence"/>
</dbReference>
<dbReference type="AlphaFoldDB" id="A0A6A6QSH7"/>
<dbReference type="OrthoDB" id="3795810at2759"/>